<reference evidence="2 3" key="1">
    <citation type="submission" date="2024-05" db="EMBL/GenBank/DDBJ databases">
        <title>Genome sequencing and assembly of Indian major carp, Cirrhinus mrigala (Hamilton, 1822).</title>
        <authorList>
            <person name="Mohindra V."/>
            <person name="Chowdhury L.M."/>
            <person name="Lal K."/>
            <person name="Jena J.K."/>
        </authorList>
    </citation>
    <scope>NUCLEOTIDE SEQUENCE [LARGE SCALE GENOMIC DNA]</scope>
    <source>
        <strain evidence="2">CM1030</strain>
        <tissue evidence="2">Blood</tissue>
    </source>
</reference>
<keyword evidence="3" id="KW-1185">Reference proteome</keyword>
<comment type="caution">
    <text evidence="2">The sequence shown here is derived from an EMBL/GenBank/DDBJ whole genome shotgun (WGS) entry which is preliminary data.</text>
</comment>
<dbReference type="AlphaFoldDB" id="A0ABD0QH23"/>
<proteinExistence type="predicted"/>
<dbReference type="EMBL" id="JAMKFB020000008">
    <property type="protein sequence ID" value="KAL0185520.1"/>
    <property type="molecule type" value="Genomic_DNA"/>
</dbReference>
<evidence type="ECO:0000313" key="2">
    <source>
        <dbReference type="EMBL" id="KAL0185520.1"/>
    </source>
</evidence>
<feature type="non-terminal residue" evidence="2">
    <location>
        <position position="1"/>
    </location>
</feature>
<organism evidence="2 3">
    <name type="scientific">Cirrhinus mrigala</name>
    <name type="common">Mrigala</name>
    <dbReference type="NCBI Taxonomy" id="683832"/>
    <lineage>
        <taxon>Eukaryota</taxon>
        <taxon>Metazoa</taxon>
        <taxon>Chordata</taxon>
        <taxon>Craniata</taxon>
        <taxon>Vertebrata</taxon>
        <taxon>Euteleostomi</taxon>
        <taxon>Actinopterygii</taxon>
        <taxon>Neopterygii</taxon>
        <taxon>Teleostei</taxon>
        <taxon>Ostariophysi</taxon>
        <taxon>Cypriniformes</taxon>
        <taxon>Cyprinidae</taxon>
        <taxon>Labeoninae</taxon>
        <taxon>Labeonini</taxon>
        <taxon>Cirrhinus</taxon>
    </lineage>
</organism>
<evidence type="ECO:0000313" key="3">
    <source>
        <dbReference type="Proteomes" id="UP001529510"/>
    </source>
</evidence>
<evidence type="ECO:0000256" key="1">
    <source>
        <dbReference type="SAM" id="MobiDB-lite"/>
    </source>
</evidence>
<accession>A0ABD0QH23</accession>
<name>A0ABD0QH23_CIRMR</name>
<feature type="compositionally biased region" description="Low complexity" evidence="1">
    <location>
        <begin position="41"/>
        <end position="55"/>
    </location>
</feature>
<gene>
    <name evidence="2" type="ORF">M9458_017190</name>
</gene>
<protein>
    <submittedName>
        <fullName evidence="2">Uncharacterized protein</fullName>
    </submittedName>
</protein>
<feature type="region of interest" description="Disordered" evidence="1">
    <location>
        <begin position="34"/>
        <end position="69"/>
    </location>
</feature>
<sequence length="69" mass="7419">TPHQELKSLHFQAYSFLIEGALDWRMVSTTSVERPEATRCAPSGATPTASTTPGGDTESCHPFVRGDPS</sequence>
<dbReference type="Proteomes" id="UP001529510">
    <property type="component" value="Unassembled WGS sequence"/>
</dbReference>